<feature type="compositionally biased region" description="Low complexity" evidence="1">
    <location>
        <begin position="35"/>
        <end position="45"/>
    </location>
</feature>
<dbReference type="EMBL" id="CH902617">
    <property type="protein sequence ID" value="KPU79305.1"/>
    <property type="molecule type" value="Genomic_DNA"/>
</dbReference>
<protein>
    <submittedName>
        <fullName evidence="2">Uncharacterized protein</fullName>
    </submittedName>
</protein>
<sequence>MGRERSRRTPPHQQPYSEIVSSDELFSFAVMQHVSDSNSNSNSNSQKHQQNPWETRRPPAMKN</sequence>
<proteinExistence type="predicted"/>
<reference evidence="2 3" key="1">
    <citation type="journal article" date="2007" name="Nature">
        <title>Evolution of genes and genomes on the Drosophila phylogeny.</title>
        <authorList>
            <consortium name="Drosophila 12 Genomes Consortium"/>
            <person name="Clark A.G."/>
            <person name="Eisen M.B."/>
            <person name="Smith D.R."/>
            <person name="Bergman C.M."/>
            <person name="Oliver B."/>
            <person name="Markow T.A."/>
            <person name="Kaufman T.C."/>
            <person name="Kellis M."/>
            <person name="Gelbart W."/>
            <person name="Iyer V.N."/>
            <person name="Pollard D.A."/>
            <person name="Sackton T.B."/>
            <person name="Larracuente A.M."/>
            <person name="Singh N.D."/>
            <person name="Abad J.P."/>
            <person name="Abt D.N."/>
            <person name="Adryan B."/>
            <person name="Aguade M."/>
            <person name="Akashi H."/>
            <person name="Anderson W.W."/>
            <person name="Aquadro C.F."/>
            <person name="Ardell D.H."/>
            <person name="Arguello R."/>
            <person name="Artieri C.G."/>
            <person name="Barbash D.A."/>
            <person name="Barker D."/>
            <person name="Barsanti P."/>
            <person name="Batterham P."/>
            <person name="Batzoglou S."/>
            <person name="Begun D."/>
            <person name="Bhutkar A."/>
            <person name="Blanco E."/>
            <person name="Bosak S.A."/>
            <person name="Bradley R.K."/>
            <person name="Brand A.D."/>
            <person name="Brent M.R."/>
            <person name="Brooks A.N."/>
            <person name="Brown R.H."/>
            <person name="Butlin R.K."/>
            <person name="Caggese C."/>
            <person name="Calvi B.R."/>
            <person name="Bernardo de Carvalho A."/>
            <person name="Caspi A."/>
            <person name="Castrezana S."/>
            <person name="Celniker S.E."/>
            <person name="Chang J.L."/>
            <person name="Chapple C."/>
            <person name="Chatterji S."/>
            <person name="Chinwalla A."/>
            <person name="Civetta A."/>
            <person name="Clifton S.W."/>
            <person name="Comeron J.M."/>
            <person name="Costello J.C."/>
            <person name="Coyne J.A."/>
            <person name="Daub J."/>
            <person name="David R.G."/>
            <person name="Delcher A.L."/>
            <person name="Delehaunty K."/>
            <person name="Do C.B."/>
            <person name="Ebling H."/>
            <person name="Edwards K."/>
            <person name="Eickbush T."/>
            <person name="Evans J.D."/>
            <person name="Filipski A."/>
            <person name="Findeiss S."/>
            <person name="Freyhult E."/>
            <person name="Fulton L."/>
            <person name="Fulton R."/>
            <person name="Garcia A.C."/>
            <person name="Gardiner A."/>
            <person name="Garfield D.A."/>
            <person name="Garvin B.E."/>
            <person name="Gibson G."/>
            <person name="Gilbert D."/>
            <person name="Gnerre S."/>
            <person name="Godfrey J."/>
            <person name="Good R."/>
            <person name="Gotea V."/>
            <person name="Gravely B."/>
            <person name="Greenberg A.J."/>
            <person name="Griffiths-Jones S."/>
            <person name="Gross S."/>
            <person name="Guigo R."/>
            <person name="Gustafson E.A."/>
            <person name="Haerty W."/>
            <person name="Hahn M.W."/>
            <person name="Halligan D.L."/>
            <person name="Halpern A.L."/>
            <person name="Halter G.M."/>
            <person name="Han M.V."/>
            <person name="Heger A."/>
            <person name="Hillier L."/>
            <person name="Hinrichs A.S."/>
            <person name="Holmes I."/>
            <person name="Hoskins R.A."/>
            <person name="Hubisz M.J."/>
            <person name="Hultmark D."/>
            <person name="Huntley M.A."/>
            <person name="Jaffe D.B."/>
            <person name="Jagadeeshan S."/>
            <person name="Jeck W.R."/>
            <person name="Johnson J."/>
            <person name="Jones C.D."/>
            <person name="Jordan W.C."/>
            <person name="Karpen G.H."/>
            <person name="Kataoka E."/>
            <person name="Keightley P.D."/>
            <person name="Kheradpour P."/>
            <person name="Kirkness E.F."/>
            <person name="Koerich L.B."/>
            <person name="Kristiansen K."/>
            <person name="Kudrna D."/>
            <person name="Kulathinal R.J."/>
            <person name="Kumar S."/>
            <person name="Kwok R."/>
            <person name="Lander E."/>
            <person name="Langley C.H."/>
            <person name="Lapoint R."/>
            <person name="Lazzaro B.P."/>
            <person name="Lee S.J."/>
            <person name="Levesque L."/>
            <person name="Li R."/>
            <person name="Lin C.F."/>
            <person name="Lin M.F."/>
            <person name="Lindblad-Toh K."/>
            <person name="Llopart A."/>
            <person name="Long M."/>
            <person name="Low L."/>
            <person name="Lozovsky E."/>
            <person name="Lu J."/>
            <person name="Luo M."/>
            <person name="Machado C.A."/>
            <person name="Makalowski W."/>
            <person name="Marzo M."/>
            <person name="Matsuda M."/>
            <person name="Matzkin L."/>
            <person name="McAllister B."/>
            <person name="McBride C.S."/>
            <person name="McKernan B."/>
            <person name="McKernan K."/>
            <person name="Mendez-Lago M."/>
            <person name="Minx P."/>
            <person name="Mollenhauer M.U."/>
            <person name="Montooth K."/>
            <person name="Mount S.M."/>
            <person name="Mu X."/>
            <person name="Myers E."/>
            <person name="Negre B."/>
            <person name="Newfeld S."/>
            <person name="Nielsen R."/>
            <person name="Noor M.A."/>
            <person name="O'Grady P."/>
            <person name="Pachter L."/>
            <person name="Papaceit M."/>
            <person name="Parisi M.J."/>
            <person name="Parisi M."/>
            <person name="Parts L."/>
            <person name="Pedersen J.S."/>
            <person name="Pesole G."/>
            <person name="Phillippy A.M."/>
            <person name="Ponting C.P."/>
            <person name="Pop M."/>
            <person name="Porcelli D."/>
            <person name="Powell J.R."/>
            <person name="Prohaska S."/>
            <person name="Pruitt K."/>
            <person name="Puig M."/>
            <person name="Quesneville H."/>
            <person name="Ram K.R."/>
            <person name="Rand D."/>
            <person name="Rasmussen M.D."/>
            <person name="Reed L.K."/>
            <person name="Reenan R."/>
            <person name="Reily A."/>
            <person name="Remington K.A."/>
            <person name="Rieger T.T."/>
            <person name="Ritchie M.G."/>
            <person name="Robin C."/>
            <person name="Rogers Y.H."/>
            <person name="Rohde C."/>
            <person name="Rozas J."/>
            <person name="Rubenfield M.J."/>
            <person name="Ruiz A."/>
            <person name="Russo S."/>
            <person name="Salzberg S.L."/>
            <person name="Sanchez-Gracia A."/>
            <person name="Saranga D.J."/>
            <person name="Sato H."/>
            <person name="Schaeffer S.W."/>
            <person name="Schatz M.C."/>
            <person name="Schlenke T."/>
            <person name="Schwartz R."/>
            <person name="Segarra C."/>
            <person name="Singh R.S."/>
            <person name="Sirot L."/>
            <person name="Sirota M."/>
            <person name="Sisneros N.B."/>
            <person name="Smith C.D."/>
            <person name="Smith T.F."/>
            <person name="Spieth J."/>
            <person name="Stage D.E."/>
            <person name="Stark A."/>
            <person name="Stephan W."/>
            <person name="Strausberg R.L."/>
            <person name="Strempel S."/>
            <person name="Sturgill D."/>
            <person name="Sutton G."/>
            <person name="Sutton G.G."/>
            <person name="Tao W."/>
            <person name="Teichmann S."/>
            <person name="Tobari Y.N."/>
            <person name="Tomimura Y."/>
            <person name="Tsolas J.M."/>
            <person name="Valente V.L."/>
            <person name="Venter E."/>
            <person name="Venter J.C."/>
            <person name="Vicario S."/>
            <person name="Vieira F.G."/>
            <person name="Vilella A.J."/>
            <person name="Villasante A."/>
            <person name="Walenz B."/>
            <person name="Wang J."/>
            <person name="Wasserman M."/>
            <person name="Watts T."/>
            <person name="Wilson D."/>
            <person name="Wilson R.K."/>
            <person name="Wing R.A."/>
            <person name="Wolfner M.F."/>
            <person name="Wong A."/>
            <person name="Wong G.K."/>
            <person name="Wu C.I."/>
            <person name="Wu G."/>
            <person name="Yamamoto D."/>
            <person name="Yang H.P."/>
            <person name="Yang S.P."/>
            <person name="Yorke J.A."/>
            <person name="Yoshida K."/>
            <person name="Zdobnov E."/>
            <person name="Zhang P."/>
            <person name="Zhang Y."/>
            <person name="Zimin A.V."/>
            <person name="Baldwin J."/>
            <person name="Abdouelleil A."/>
            <person name="Abdulkadir J."/>
            <person name="Abebe A."/>
            <person name="Abera B."/>
            <person name="Abreu J."/>
            <person name="Acer S.C."/>
            <person name="Aftuck L."/>
            <person name="Alexander A."/>
            <person name="An P."/>
            <person name="Anderson E."/>
            <person name="Anderson S."/>
            <person name="Arachi H."/>
            <person name="Azer M."/>
            <person name="Bachantsang P."/>
            <person name="Barry A."/>
            <person name="Bayul T."/>
            <person name="Berlin A."/>
            <person name="Bessette D."/>
            <person name="Bloom T."/>
            <person name="Blye J."/>
            <person name="Boguslavskiy L."/>
            <person name="Bonnet C."/>
            <person name="Boukhgalter B."/>
            <person name="Bourzgui I."/>
            <person name="Brown A."/>
            <person name="Cahill P."/>
            <person name="Channer S."/>
            <person name="Cheshatsang Y."/>
            <person name="Chuda L."/>
            <person name="Citroen M."/>
            <person name="Collymore A."/>
            <person name="Cooke P."/>
            <person name="Costello M."/>
            <person name="D'Aco K."/>
            <person name="Daza R."/>
            <person name="De Haan G."/>
            <person name="DeGray S."/>
            <person name="DeMaso C."/>
            <person name="Dhargay N."/>
            <person name="Dooley K."/>
            <person name="Dooley E."/>
            <person name="Doricent M."/>
            <person name="Dorje P."/>
            <person name="Dorjee K."/>
            <person name="Dupes A."/>
            <person name="Elong R."/>
            <person name="Falk J."/>
            <person name="Farina A."/>
            <person name="Faro S."/>
            <person name="Ferguson D."/>
            <person name="Fisher S."/>
            <person name="Foley C.D."/>
            <person name="Franke A."/>
            <person name="Friedrich D."/>
            <person name="Gadbois L."/>
            <person name="Gearin G."/>
            <person name="Gearin C.R."/>
            <person name="Giannoukos G."/>
            <person name="Goode T."/>
            <person name="Graham J."/>
            <person name="Grandbois E."/>
            <person name="Grewal S."/>
            <person name="Gyaltsen K."/>
            <person name="Hafez N."/>
            <person name="Hagos B."/>
            <person name="Hall J."/>
            <person name="Henson C."/>
            <person name="Hollinger A."/>
            <person name="Honan T."/>
            <person name="Huard M.D."/>
            <person name="Hughes L."/>
            <person name="Hurhula B."/>
            <person name="Husby M.E."/>
            <person name="Kamat A."/>
            <person name="Kanga B."/>
            <person name="Kashin S."/>
            <person name="Khazanovich D."/>
            <person name="Kisner P."/>
            <person name="Lance K."/>
            <person name="Lara M."/>
            <person name="Lee W."/>
            <person name="Lennon N."/>
            <person name="Letendre F."/>
            <person name="LeVine R."/>
            <person name="Lipovsky A."/>
            <person name="Liu X."/>
            <person name="Liu J."/>
            <person name="Liu S."/>
            <person name="Lokyitsang T."/>
            <person name="Lokyitsang Y."/>
            <person name="Lubonja R."/>
            <person name="Lui A."/>
            <person name="MacDonald P."/>
            <person name="Magnisalis V."/>
            <person name="Maru K."/>
            <person name="Matthews C."/>
            <person name="McCusker W."/>
            <person name="McDonough S."/>
            <person name="Mehta T."/>
            <person name="Meldrim J."/>
            <person name="Meneus L."/>
            <person name="Mihai O."/>
            <person name="Mihalev A."/>
            <person name="Mihova T."/>
            <person name="Mittelman R."/>
            <person name="Mlenga V."/>
            <person name="Montmayeur A."/>
            <person name="Mulrain L."/>
            <person name="Navidi A."/>
            <person name="Naylor J."/>
            <person name="Negash T."/>
            <person name="Nguyen T."/>
            <person name="Nguyen N."/>
            <person name="Nicol R."/>
            <person name="Norbu C."/>
            <person name="Norbu N."/>
            <person name="Novod N."/>
            <person name="O'Neill B."/>
            <person name="Osman S."/>
            <person name="Markiewicz E."/>
            <person name="Oyono O.L."/>
            <person name="Patti C."/>
            <person name="Phunkhang P."/>
            <person name="Pierre F."/>
            <person name="Priest M."/>
            <person name="Raghuraman S."/>
            <person name="Rege F."/>
            <person name="Reyes R."/>
            <person name="Rise C."/>
            <person name="Rogov P."/>
            <person name="Ross K."/>
            <person name="Ryan E."/>
            <person name="Settipalli S."/>
            <person name="Shea T."/>
            <person name="Sherpa N."/>
            <person name="Shi L."/>
            <person name="Shih D."/>
            <person name="Sparrow T."/>
            <person name="Spaulding J."/>
            <person name="Stalker J."/>
            <person name="Stange-Thomann N."/>
            <person name="Stavropoulos S."/>
            <person name="Stone C."/>
            <person name="Strader C."/>
            <person name="Tesfaye S."/>
            <person name="Thomson T."/>
            <person name="Thoulutsang Y."/>
            <person name="Thoulutsang D."/>
            <person name="Topham K."/>
            <person name="Topping I."/>
            <person name="Tsamla T."/>
            <person name="Vassiliev H."/>
            <person name="Vo A."/>
            <person name="Wangchuk T."/>
            <person name="Wangdi T."/>
            <person name="Weiand M."/>
            <person name="Wilkinson J."/>
            <person name="Wilson A."/>
            <person name="Yadav S."/>
            <person name="Young G."/>
            <person name="Yu Q."/>
            <person name="Zembek L."/>
            <person name="Zhong D."/>
            <person name="Zimmer A."/>
            <person name="Zwirko Z."/>
            <person name="Jaffe D.B."/>
            <person name="Alvarez P."/>
            <person name="Brockman W."/>
            <person name="Butler J."/>
            <person name="Chin C."/>
            <person name="Gnerre S."/>
            <person name="Grabherr M."/>
            <person name="Kleber M."/>
            <person name="Mauceli E."/>
            <person name="MacCallum I."/>
        </authorList>
    </citation>
    <scope>NUCLEOTIDE SEQUENCE [LARGE SCALE GENOMIC DNA]</scope>
    <source>
        <strain evidence="3">Tucson 14024-0371.13</strain>
    </source>
</reference>
<organism evidence="2 3">
    <name type="scientific">Drosophila ananassae</name>
    <name type="common">Fruit fly</name>
    <dbReference type="NCBI Taxonomy" id="7217"/>
    <lineage>
        <taxon>Eukaryota</taxon>
        <taxon>Metazoa</taxon>
        <taxon>Ecdysozoa</taxon>
        <taxon>Arthropoda</taxon>
        <taxon>Hexapoda</taxon>
        <taxon>Insecta</taxon>
        <taxon>Pterygota</taxon>
        <taxon>Neoptera</taxon>
        <taxon>Endopterygota</taxon>
        <taxon>Diptera</taxon>
        <taxon>Brachycera</taxon>
        <taxon>Muscomorpha</taxon>
        <taxon>Ephydroidea</taxon>
        <taxon>Drosophilidae</taxon>
        <taxon>Drosophila</taxon>
        <taxon>Sophophora</taxon>
    </lineage>
</organism>
<dbReference type="AlphaFoldDB" id="A0A0P8YCZ5"/>
<evidence type="ECO:0000313" key="3">
    <source>
        <dbReference type="Proteomes" id="UP000007801"/>
    </source>
</evidence>
<feature type="region of interest" description="Disordered" evidence="1">
    <location>
        <begin position="31"/>
        <end position="63"/>
    </location>
</feature>
<evidence type="ECO:0000256" key="1">
    <source>
        <dbReference type="SAM" id="MobiDB-lite"/>
    </source>
</evidence>
<name>A0A0P8YCZ5_DROAN</name>
<accession>A0A0P8YCZ5</accession>
<evidence type="ECO:0000313" key="2">
    <source>
        <dbReference type="EMBL" id="KPU79305.1"/>
    </source>
</evidence>
<dbReference type="Proteomes" id="UP000007801">
    <property type="component" value="Unassembled WGS sequence"/>
</dbReference>
<keyword evidence="3" id="KW-1185">Reference proteome</keyword>
<dbReference type="InParanoid" id="A0A0P8YCZ5"/>
<gene>
    <name evidence="2" type="primary">Dana\GF27690</name>
    <name evidence="2" type="ORF">GF27690</name>
</gene>